<reference evidence="1 4" key="2">
    <citation type="submission" date="2016-06" db="EMBL/GenBank/DDBJ databases">
        <authorList>
            <person name="Kjaerup R.B."/>
            <person name="Dalgaard T.S."/>
            <person name="Juul-Madsen H.R."/>
        </authorList>
    </citation>
    <scope>NUCLEOTIDE SEQUENCE [LARGE SCALE GENOMIC DNA]</scope>
    <source>
        <strain evidence="1 4">CECT 5115</strain>
    </source>
</reference>
<proteinExistence type="predicted"/>
<evidence type="ECO:0000313" key="1">
    <source>
        <dbReference type="EMBL" id="SBT19335.1"/>
    </source>
</evidence>
<dbReference type="EMBL" id="FLRA01000035">
    <property type="protein sequence ID" value="SBT19335.1"/>
    <property type="molecule type" value="Genomic_DNA"/>
</dbReference>
<organism evidence="1 4">
    <name type="scientific">Marinomonas gallaica</name>
    <dbReference type="NCBI Taxonomy" id="1806667"/>
    <lineage>
        <taxon>Bacteria</taxon>
        <taxon>Pseudomonadati</taxon>
        <taxon>Pseudomonadota</taxon>
        <taxon>Gammaproteobacteria</taxon>
        <taxon>Oceanospirillales</taxon>
        <taxon>Oceanospirillaceae</taxon>
        <taxon>Marinomonas</taxon>
    </lineage>
</organism>
<reference evidence="2 3" key="1">
    <citation type="submission" date="2016-06" db="EMBL/GenBank/DDBJ databases">
        <authorList>
            <person name="Rodrigo-Torres L."/>
            <person name="Arahal D.R."/>
        </authorList>
    </citation>
    <scope>NUCLEOTIDE SEQUENCE [LARGE SCALE GENOMIC DNA]</scope>
    <source>
        <strain evidence="2 3">CECT 5116</strain>
    </source>
</reference>
<dbReference type="AlphaFoldDB" id="A0A1C3JVZ8"/>
<accession>A0A1C3JVZ8</accession>
<protein>
    <recommendedName>
        <fullName evidence="5">MazG-related protein</fullName>
    </recommendedName>
</protein>
<sequence>MSTEVEAALLWLKALLESRDIEYQVVGGFAATIHGGSREVADIDLYIARSDIEVLLPSLEPYISKPLAHYIEGSWDLEYLQLIYQTQKIEIGLSPGTKIQSAYDNTWHELPIDYSTSVIKRYHGIDVPVMSIAQLIHYKRILGRDVDLFDVKALECL</sequence>
<evidence type="ECO:0000313" key="4">
    <source>
        <dbReference type="Proteomes" id="UP000092871"/>
    </source>
</evidence>
<dbReference type="Gene3D" id="3.30.460.40">
    <property type="match status" value="1"/>
</dbReference>
<dbReference type="SUPFAM" id="SSF81301">
    <property type="entry name" value="Nucleotidyltransferase"/>
    <property type="match status" value="1"/>
</dbReference>
<dbReference type="InterPro" id="IPR019646">
    <property type="entry name" value="Aminoglyc_AdlTrfase"/>
</dbReference>
<dbReference type="RefSeq" id="WP_067038596.1">
    <property type="nucleotide sequence ID" value="NZ_FLRA01000035.1"/>
</dbReference>
<evidence type="ECO:0008006" key="5">
    <source>
        <dbReference type="Google" id="ProtNLM"/>
    </source>
</evidence>
<dbReference type="Pfam" id="PF10706">
    <property type="entry name" value="Aminoglyc_resit"/>
    <property type="match status" value="1"/>
</dbReference>
<dbReference type="Proteomes" id="UP000092871">
    <property type="component" value="Unassembled WGS sequence"/>
</dbReference>
<evidence type="ECO:0000313" key="3">
    <source>
        <dbReference type="Proteomes" id="UP000092840"/>
    </source>
</evidence>
<dbReference type="Proteomes" id="UP000092840">
    <property type="component" value="Unassembled WGS sequence"/>
</dbReference>
<name>A0A1C3JVZ8_9GAMM</name>
<dbReference type="InterPro" id="IPR043519">
    <property type="entry name" value="NT_sf"/>
</dbReference>
<keyword evidence="3" id="KW-1185">Reference proteome</keyword>
<dbReference type="EMBL" id="FLRB01000035">
    <property type="protein sequence ID" value="SBT22841.1"/>
    <property type="molecule type" value="Genomic_DNA"/>
</dbReference>
<gene>
    <name evidence="1" type="ORF">MGA5115_03497</name>
    <name evidence="2" type="ORF">MGA5116_03471</name>
</gene>
<dbReference type="OrthoDB" id="6364916at2"/>
<evidence type="ECO:0000313" key="2">
    <source>
        <dbReference type="EMBL" id="SBT22841.1"/>
    </source>
</evidence>